<organism evidence="10 11">
    <name type="scientific">Ziziphus jujuba var. spinosa</name>
    <dbReference type="NCBI Taxonomy" id="714518"/>
    <lineage>
        <taxon>Eukaryota</taxon>
        <taxon>Viridiplantae</taxon>
        <taxon>Streptophyta</taxon>
        <taxon>Embryophyta</taxon>
        <taxon>Tracheophyta</taxon>
        <taxon>Spermatophyta</taxon>
        <taxon>Magnoliopsida</taxon>
        <taxon>eudicotyledons</taxon>
        <taxon>Gunneridae</taxon>
        <taxon>Pentapetalae</taxon>
        <taxon>rosids</taxon>
        <taxon>fabids</taxon>
        <taxon>Rosales</taxon>
        <taxon>Rhamnaceae</taxon>
        <taxon>Paliureae</taxon>
        <taxon>Ziziphus</taxon>
    </lineage>
</organism>
<evidence type="ECO:0000256" key="2">
    <source>
        <dbReference type="ARBA" id="ARBA00012513"/>
    </source>
</evidence>
<feature type="domain" description="Wall-associated receptor kinase galacturonan-binding" evidence="8">
    <location>
        <begin position="38"/>
        <end position="101"/>
    </location>
</feature>
<name>A0A978VLH2_ZIZJJ</name>
<dbReference type="Proteomes" id="UP000813462">
    <property type="component" value="Unassembled WGS sequence"/>
</dbReference>
<gene>
    <name evidence="10" type="ORF">FEM48_Zijuj04G0185100</name>
</gene>
<dbReference type="PANTHER" id="PTHR33138:SF11">
    <property type="entry name" value="KINASE-LIKE PROTEIN"/>
    <property type="match status" value="1"/>
</dbReference>
<feature type="signal peptide" evidence="7">
    <location>
        <begin position="1"/>
        <end position="31"/>
    </location>
</feature>
<keyword evidence="3 7" id="KW-0732">Signal</keyword>
<evidence type="ECO:0000256" key="6">
    <source>
        <dbReference type="ARBA" id="ARBA00048679"/>
    </source>
</evidence>
<evidence type="ECO:0000256" key="5">
    <source>
        <dbReference type="ARBA" id="ARBA00047899"/>
    </source>
</evidence>
<dbReference type="EC" id="2.7.11.1" evidence="2"/>
<dbReference type="GO" id="GO:0016020">
    <property type="term" value="C:membrane"/>
    <property type="evidence" value="ECO:0007669"/>
    <property type="project" value="UniProtKB-SubCell"/>
</dbReference>
<evidence type="ECO:0000313" key="11">
    <source>
        <dbReference type="Proteomes" id="UP000813462"/>
    </source>
</evidence>
<evidence type="ECO:0000259" key="9">
    <source>
        <dbReference type="Pfam" id="PF14380"/>
    </source>
</evidence>
<dbReference type="InterPro" id="IPR032872">
    <property type="entry name" value="WAK_assoc_C"/>
</dbReference>
<evidence type="ECO:0000256" key="1">
    <source>
        <dbReference type="ARBA" id="ARBA00004167"/>
    </source>
</evidence>
<evidence type="ECO:0000256" key="3">
    <source>
        <dbReference type="ARBA" id="ARBA00022729"/>
    </source>
</evidence>
<comment type="caution">
    <text evidence="10">The sequence shown here is derived from an EMBL/GenBank/DDBJ whole genome shotgun (WGS) entry which is preliminary data.</text>
</comment>
<accession>A0A978VLH2</accession>
<comment type="catalytic activity">
    <reaction evidence="5">
        <text>L-threonyl-[protein] + ATP = O-phospho-L-threonyl-[protein] + ADP + H(+)</text>
        <dbReference type="Rhea" id="RHEA:46608"/>
        <dbReference type="Rhea" id="RHEA-COMP:11060"/>
        <dbReference type="Rhea" id="RHEA-COMP:11605"/>
        <dbReference type="ChEBI" id="CHEBI:15378"/>
        <dbReference type="ChEBI" id="CHEBI:30013"/>
        <dbReference type="ChEBI" id="CHEBI:30616"/>
        <dbReference type="ChEBI" id="CHEBI:61977"/>
        <dbReference type="ChEBI" id="CHEBI:456216"/>
        <dbReference type="EC" id="2.7.11.1"/>
    </reaction>
</comment>
<feature type="chain" id="PRO_5036834051" description="non-specific serine/threonine protein kinase" evidence="7">
    <location>
        <begin position="32"/>
        <end position="435"/>
    </location>
</feature>
<dbReference type="PANTHER" id="PTHR33138">
    <property type="entry name" value="OS01G0690200 PROTEIN"/>
    <property type="match status" value="1"/>
</dbReference>
<evidence type="ECO:0000259" key="8">
    <source>
        <dbReference type="Pfam" id="PF13947"/>
    </source>
</evidence>
<evidence type="ECO:0000313" key="10">
    <source>
        <dbReference type="EMBL" id="KAH7533941.1"/>
    </source>
</evidence>
<comment type="catalytic activity">
    <reaction evidence="6">
        <text>L-seryl-[protein] + ATP = O-phospho-L-seryl-[protein] + ADP + H(+)</text>
        <dbReference type="Rhea" id="RHEA:17989"/>
        <dbReference type="Rhea" id="RHEA-COMP:9863"/>
        <dbReference type="Rhea" id="RHEA-COMP:11604"/>
        <dbReference type="ChEBI" id="CHEBI:15378"/>
        <dbReference type="ChEBI" id="CHEBI:29999"/>
        <dbReference type="ChEBI" id="CHEBI:30616"/>
        <dbReference type="ChEBI" id="CHEBI:83421"/>
        <dbReference type="ChEBI" id="CHEBI:456216"/>
        <dbReference type="EC" id="2.7.11.1"/>
    </reaction>
</comment>
<dbReference type="InterPro" id="IPR025287">
    <property type="entry name" value="WAK_GUB"/>
</dbReference>
<protein>
    <recommendedName>
        <fullName evidence="2">non-specific serine/threonine protein kinase</fullName>
        <ecNumber evidence="2">2.7.11.1</ecNumber>
    </recommendedName>
</protein>
<feature type="domain" description="Wall-associated receptor kinase C-terminal" evidence="9">
    <location>
        <begin position="339"/>
        <end position="418"/>
    </location>
</feature>
<feature type="domain" description="Wall-associated receptor kinase C-terminal" evidence="9">
    <location>
        <begin position="172"/>
        <end position="243"/>
    </location>
</feature>
<sequence>MNSRLSSSTPFLLLLQFSLLLFIIKFPPCWSFDLFNSCSKRFTCGKITNIGYPFWGDGRVEDCGHRDLRLICDKDKTTIKIKDVVYEVLDIYEDTQSLQIKRDDFFDSKGLCSPKYPSTTFDSQLFEYAPGFAEITINYDCPALKGMPGHFSCPDGSTHKDGLIQLGPEPNRGCNSSLKVGIGRSYFGYIEEFWRMEEALFRAGFRVKYKVDAWFCNECTKSGSGACGYDVDSNEPTCHCADGSSQPGPCPPPIKAFGIIYSMSNWMLVKNWVRLHRLVRLGDSRANTTLDFSLFTFGSGLTNLSLFYGCSFSVVLPELFGPIACDINATSNVYVATREIRIDPRVGSCNSSVFVPVFESTAQGVGVRNKTISDALDEGFELRWQIGVDQVECERCERSGGRCGFNSSESRFVCFCFDQPNATCSTRPGLKISTS</sequence>
<dbReference type="EMBL" id="JAEACU010000004">
    <property type="protein sequence ID" value="KAH7533941.1"/>
    <property type="molecule type" value="Genomic_DNA"/>
</dbReference>
<comment type="subcellular location">
    <subcellularLocation>
        <location evidence="1">Membrane</location>
        <topology evidence="1">Single-pass membrane protein</topology>
    </subcellularLocation>
</comment>
<reference evidence="10" key="1">
    <citation type="journal article" date="2021" name="Front. Plant Sci.">
        <title>Chromosome-Scale Genome Assembly for Chinese Sour Jujube and Insights Into Its Genome Evolution and Domestication Signature.</title>
        <authorList>
            <person name="Shen L.-Y."/>
            <person name="Luo H."/>
            <person name="Wang X.-L."/>
            <person name="Wang X.-M."/>
            <person name="Qiu X.-J."/>
            <person name="Liu H."/>
            <person name="Zhou S.-S."/>
            <person name="Jia K.-H."/>
            <person name="Nie S."/>
            <person name="Bao Y.-T."/>
            <person name="Zhang R.-G."/>
            <person name="Yun Q.-Z."/>
            <person name="Chai Y.-H."/>
            <person name="Lu J.-Y."/>
            <person name="Li Y."/>
            <person name="Zhao S.-W."/>
            <person name="Mao J.-F."/>
            <person name="Jia S.-G."/>
            <person name="Mao Y.-M."/>
        </authorList>
    </citation>
    <scope>NUCLEOTIDE SEQUENCE</scope>
    <source>
        <strain evidence="10">AT0</strain>
        <tissue evidence="10">Leaf</tissue>
    </source>
</reference>
<dbReference type="AlphaFoldDB" id="A0A978VLH2"/>
<dbReference type="Pfam" id="PF13947">
    <property type="entry name" value="GUB_WAK_bind"/>
    <property type="match status" value="1"/>
</dbReference>
<keyword evidence="4" id="KW-0325">Glycoprotein</keyword>
<dbReference type="GO" id="GO:0004674">
    <property type="term" value="F:protein serine/threonine kinase activity"/>
    <property type="evidence" value="ECO:0007669"/>
    <property type="project" value="UniProtKB-EC"/>
</dbReference>
<evidence type="ECO:0000256" key="4">
    <source>
        <dbReference type="ARBA" id="ARBA00023180"/>
    </source>
</evidence>
<dbReference type="Pfam" id="PF14380">
    <property type="entry name" value="WAK_assoc"/>
    <property type="match status" value="2"/>
</dbReference>
<dbReference type="GO" id="GO:0030247">
    <property type="term" value="F:polysaccharide binding"/>
    <property type="evidence" value="ECO:0007669"/>
    <property type="project" value="InterPro"/>
</dbReference>
<evidence type="ECO:0000256" key="7">
    <source>
        <dbReference type="SAM" id="SignalP"/>
    </source>
</evidence>
<proteinExistence type="predicted"/>